<dbReference type="PRINTS" id="PR00724">
    <property type="entry name" value="CRBOXYPTASEC"/>
</dbReference>
<dbReference type="EMBL" id="BPVZ01000072">
    <property type="protein sequence ID" value="GKV26513.1"/>
    <property type="molecule type" value="Genomic_DNA"/>
</dbReference>
<name>A0AAV5KPV5_9ROSI</name>
<comment type="caution">
    <text evidence="4">The sequence shown here is derived from an EMBL/GenBank/DDBJ whole genome shotgun (WGS) entry which is preliminary data.</text>
</comment>
<dbReference type="Pfam" id="PF00450">
    <property type="entry name" value="Peptidase_S10"/>
    <property type="match status" value="2"/>
</dbReference>
<dbReference type="Gene3D" id="3.40.50.1820">
    <property type="entry name" value="alpha/beta hydrolase"/>
    <property type="match status" value="2"/>
</dbReference>
<evidence type="ECO:0000256" key="2">
    <source>
        <dbReference type="SAM" id="Phobius"/>
    </source>
</evidence>
<dbReference type="AlphaFoldDB" id="A0AAV5KPV5"/>
<organism evidence="4 5">
    <name type="scientific">Rubroshorea leprosula</name>
    <dbReference type="NCBI Taxonomy" id="152421"/>
    <lineage>
        <taxon>Eukaryota</taxon>
        <taxon>Viridiplantae</taxon>
        <taxon>Streptophyta</taxon>
        <taxon>Embryophyta</taxon>
        <taxon>Tracheophyta</taxon>
        <taxon>Spermatophyta</taxon>
        <taxon>Magnoliopsida</taxon>
        <taxon>eudicotyledons</taxon>
        <taxon>Gunneridae</taxon>
        <taxon>Pentapetalae</taxon>
        <taxon>rosids</taxon>
        <taxon>malvids</taxon>
        <taxon>Malvales</taxon>
        <taxon>Dipterocarpaceae</taxon>
        <taxon>Rubroshorea</taxon>
    </lineage>
</organism>
<dbReference type="GO" id="GO:0006508">
    <property type="term" value="P:proteolysis"/>
    <property type="evidence" value="ECO:0007669"/>
    <property type="project" value="InterPro"/>
</dbReference>
<evidence type="ECO:0000313" key="4">
    <source>
        <dbReference type="EMBL" id="GKV26513.1"/>
    </source>
</evidence>
<dbReference type="PANTHER" id="PTHR11802">
    <property type="entry name" value="SERINE PROTEASE FAMILY S10 SERINE CARBOXYPEPTIDASE"/>
    <property type="match status" value="1"/>
</dbReference>
<feature type="signal peptide" evidence="3">
    <location>
        <begin position="1"/>
        <end position="25"/>
    </location>
</feature>
<evidence type="ECO:0000256" key="1">
    <source>
        <dbReference type="ARBA" id="ARBA00009431"/>
    </source>
</evidence>
<keyword evidence="3" id="KW-0732">Signal</keyword>
<dbReference type="PANTHER" id="PTHR11802:SF329">
    <property type="entry name" value="SERINE CARBOXYPEPTIDASE-LIKE 17"/>
    <property type="match status" value="1"/>
</dbReference>
<dbReference type="GO" id="GO:0016747">
    <property type="term" value="F:acyltransferase activity, transferring groups other than amino-acyl groups"/>
    <property type="evidence" value="ECO:0007669"/>
    <property type="project" value="TreeGrafter"/>
</dbReference>
<sequence>MSPCSRQPCLRSLLLLLLLLCSTDAALYGTIVKSLPGFDGKLPFKLETGYVTVGYSELFYYFMESEGNPKEDPVLLWYGVVLVVLLSMVFFMKLTASILFVDAPVGTGFSYATSTNAYPRTDTNSAAQTYEFLKQWLAEHPQFLKVQPFIGADSFSGIYAAIVVQHILDGNDNGTSLNLKGYILGCPRTDVQINENAKIVFAHRLGLVSDELYTAAQETCGGNYYDVTSSDAACYENLKLIKKCVKDINKNDILEPKCSWASPEPVGDLARRSLEEDTNDFILSPPRIPDFWCLTSTMPSLSCGQMINMCKLH</sequence>
<reference evidence="4 5" key="1">
    <citation type="journal article" date="2021" name="Commun. Biol.">
        <title>The genome of Shorea leprosula (Dipterocarpaceae) highlights the ecological relevance of drought in aseasonal tropical rainforests.</title>
        <authorList>
            <person name="Ng K.K.S."/>
            <person name="Kobayashi M.J."/>
            <person name="Fawcett J.A."/>
            <person name="Hatakeyama M."/>
            <person name="Paape T."/>
            <person name="Ng C.H."/>
            <person name="Ang C.C."/>
            <person name="Tnah L.H."/>
            <person name="Lee C.T."/>
            <person name="Nishiyama T."/>
            <person name="Sese J."/>
            <person name="O'Brien M.J."/>
            <person name="Copetti D."/>
            <person name="Mohd Noor M.I."/>
            <person name="Ong R.C."/>
            <person name="Putra M."/>
            <person name="Sireger I.Z."/>
            <person name="Indrioko S."/>
            <person name="Kosugi Y."/>
            <person name="Izuno A."/>
            <person name="Isagi Y."/>
            <person name="Lee S.L."/>
            <person name="Shimizu K.K."/>
        </authorList>
    </citation>
    <scope>NUCLEOTIDE SEQUENCE [LARGE SCALE GENOMIC DNA]</scope>
    <source>
        <tissue evidence="4">Leaf</tissue>
    </source>
</reference>
<keyword evidence="2" id="KW-0812">Transmembrane</keyword>
<keyword evidence="2" id="KW-1133">Transmembrane helix</keyword>
<accession>A0AAV5KPV5</accession>
<keyword evidence="5" id="KW-1185">Reference proteome</keyword>
<dbReference type="GO" id="GO:0004185">
    <property type="term" value="F:serine-type carboxypeptidase activity"/>
    <property type="evidence" value="ECO:0007669"/>
    <property type="project" value="InterPro"/>
</dbReference>
<feature type="transmembrane region" description="Helical" evidence="2">
    <location>
        <begin position="75"/>
        <end position="92"/>
    </location>
</feature>
<proteinExistence type="inferred from homology"/>
<dbReference type="InterPro" id="IPR001563">
    <property type="entry name" value="Peptidase_S10"/>
</dbReference>
<gene>
    <name evidence="4" type="ORF">SLEP1_g35801</name>
</gene>
<evidence type="ECO:0008006" key="6">
    <source>
        <dbReference type="Google" id="ProtNLM"/>
    </source>
</evidence>
<feature type="chain" id="PRO_5043528894" description="Serine carboxypeptidase-like 18" evidence="3">
    <location>
        <begin position="26"/>
        <end position="313"/>
    </location>
</feature>
<dbReference type="SUPFAM" id="SSF53474">
    <property type="entry name" value="alpha/beta-Hydrolases"/>
    <property type="match status" value="1"/>
</dbReference>
<comment type="similarity">
    <text evidence="1">Belongs to the peptidase S10 family.</text>
</comment>
<dbReference type="Proteomes" id="UP001054252">
    <property type="component" value="Unassembled WGS sequence"/>
</dbReference>
<keyword evidence="2" id="KW-0472">Membrane</keyword>
<dbReference type="GO" id="GO:0019748">
    <property type="term" value="P:secondary metabolic process"/>
    <property type="evidence" value="ECO:0007669"/>
    <property type="project" value="TreeGrafter"/>
</dbReference>
<evidence type="ECO:0000313" key="5">
    <source>
        <dbReference type="Proteomes" id="UP001054252"/>
    </source>
</evidence>
<dbReference type="InterPro" id="IPR029058">
    <property type="entry name" value="AB_hydrolase_fold"/>
</dbReference>
<protein>
    <recommendedName>
        <fullName evidence="6">Serine carboxypeptidase-like 18</fullName>
    </recommendedName>
</protein>
<evidence type="ECO:0000256" key="3">
    <source>
        <dbReference type="SAM" id="SignalP"/>
    </source>
</evidence>